<dbReference type="STRING" id="1137138.A0A067P690"/>
<proteinExistence type="predicted"/>
<evidence type="ECO:0000256" key="1">
    <source>
        <dbReference type="SAM" id="Coils"/>
    </source>
</evidence>
<protein>
    <submittedName>
        <fullName evidence="3">Uncharacterized protein</fullName>
    </submittedName>
</protein>
<dbReference type="Proteomes" id="UP000027073">
    <property type="component" value="Unassembled WGS sequence"/>
</dbReference>
<dbReference type="InParanoid" id="A0A067P690"/>
<sequence length="368" mass="42013">MSHQFPIIEDADNLKLDKVINAVLENPKRASRRFRKERERAHSNTPKAALLSLLISKEYAAKQTHQLLDFTLAQLEDSTRRLAESPQTRYASDISPEFSNKVVQSVYDAQEAASRAQSNANAYKFQLEEAAKEIQRANESMRLLQQQREEAERQAAEARDVARQIREEHLILMAREEGRRSGFDDGFEHGRQVARAQRERLRIESGRRRSRTSSRMIEDVRVDPEPEPQATPTSETAIPVPPPRSPTPEVLTPIPEVATPEPQPVPEHSKWIIWTNVRPFHLFRRSAASAANGSFRARSSTTKPKQFQGKLFESFIRSGTRATAHDLDACRSYIPRQKQFSTRDLWEHVWYSAASSTHGTIGTRRPTT</sequence>
<feature type="coiled-coil region" evidence="1">
    <location>
        <begin position="113"/>
        <end position="168"/>
    </location>
</feature>
<dbReference type="HOGENOM" id="CLU_752510_0_0_1"/>
<dbReference type="OrthoDB" id="3069722at2759"/>
<evidence type="ECO:0000256" key="2">
    <source>
        <dbReference type="SAM" id="MobiDB-lite"/>
    </source>
</evidence>
<evidence type="ECO:0000313" key="3">
    <source>
        <dbReference type="EMBL" id="KDQ31922.1"/>
    </source>
</evidence>
<organism evidence="3 4">
    <name type="scientific">Pleurotus ostreatus (strain PC15)</name>
    <name type="common">Oyster mushroom</name>
    <dbReference type="NCBI Taxonomy" id="1137138"/>
    <lineage>
        <taxon>Eukaryota</taxon>
        <taxon>Fungi</taxon>
        <taxon>Dikarya</taxon>
        <taxon>Basidiomycota</taxon>
        <taxon>Agaricomycotina</taxon>
        <taxon>Agaricomycetes</taxon>
        <taxon>Agaricomycetidae</taxon>
        <taxon>Agaricales</taxon>
        <taxon>Pleurotineae</taxon>
        <taxon>Pleurotaceae</taxon>
        <taxon>Pleurotus</taxon>
    </lineage>
</organism>
<accession>A0A067P690</accession>
<keyword evidence="1" id="KW-0175">Coiled coil</keyword>
<dbReference type="AlphaFoldDB" id="A0A067P690"/>
<reference evidence="4" key="1">
    <citation type="journal article" date="2014" name="Proc. Natl. Acad. Sci. U.S.A.">
        <title>Extensive sampling of basidiomycete genomes demonstrates inadequacy of the white-rot/brown-rot paradigm for wood decay fungi.</title>
        <authorList>
            <person name="Riley R."/>
            <person name="Salamov A.A."/>
            <person name="Brown D.W."/>
            <person name="Nagy L.G."/>
            <person name="Floudas D."/>
            <person name="Held B.W."/>
            <person name="Levasseur A."/>
            <person name="Lombard V."/>
            <person name="Morin E."/>
            <person name="Otillar R."/>
            <person name="Lindquist E.A."/>
            <person name="Sun H."/>
            <person name="LaButti K.M."/>
            <person name="Schmutz J."/>
            <person name="Jabbour D."/>
            <person name="Luo H."/>
            <person name="Baker S.E."/>
            <person name="Pisabarro A.G."/>
            <person name="Walton J.D."/>
            <person name="Blanchette R.A."/>
            <person name="Henrissat B."/>
            <person name="Martin F."/>
            <person name="Cullen D."/>
            <person name="Hibbett D.S."/>
            <person name="Grigoriev I.V."/>
        </authorList>
    </citation>
    <scope>NUCLEOTIDE SEQUENCE [LARGE SCALE GENOMIC DNA]</scope>
    <source>
        <strain evidence="4">PC15</strain>
    </source>
</reference>
<gene>
    <name evidence="3" type="ORF">PLEOSDRAFT_1095728</name>
</gene>
<name>A0A067P690_PLEO1</name>
<dbReference type="VEuPathDB" id="FungiDB:PLEOSDRAFT_1095728"/>
<evidence type="ECO:0000313" key="4">
    <source>
        <dbReference type="Proteomes" id="UP000027073"/>
    </source>
</evidence>
<feature type="region of interest" description="Disordered" evidence="2">
    <location>
        <begin position="202"/>
        <end position="246"/>
    </location>
</feature>
<dbReference type="EMBL" id="KL198005">
    <property type="protein sequence ID" value="KDQ31922.1"/>
    <property type="molecule type" value="Genomic_DNA"/>
</dbReference>